<gene>
    <name evidence="1" type="ORF">XELAEV_18017575mg</name>
</gene>
<dbReference type="Proteomes" id="UP000694892">
    <property type="component" value="Chromosome 3L"/>
</dbReference>
<protein>
    <submittedName>
        <fullName evidence="1">Uncharacterized protein</fullName>
    </submittedName>
</protein>
<reference evidence="2" key="1">
    <citation type="journal article" date="2016" name="Nature">
        <title>Genome evolution in the allotetraploid frog Xenopus laevis.</title>
        <authorList>
            <person name="Session A.M."/>
            <person name="Uno Y."/>
            <person name="Kwon T."/>
            <person name="Chapman J.A."/>
            <person name="Toyoda A."/>
            <person name="Takahashi S."/>
            <person name="Fukui A."/>
            <person name="Hikosaka A."/>
            <person name="Suzuki A."/>
            <person name="Kondo M."/>
            <person name="van Heeringen S.J."/>
            <person name="Quigley I."/>
            <person name="Heinz S."/>
            <person name="Ogino H."/>
            <person name="Ochi H."/>
            <person name="Hellsten U."/>
            <person name="Lyons J.B."/>
            <person name="Simakov O."/>
            <person name="Putnam N."/>
            <person name="Stites J."/>
            <person name="Kuroki Y."/>
            <person name="Tanaka T."/>
            <person name="Michiue T."/>
            <person name="Watanabe M."/>
            <person name="Bogdanovic O."/>
            <person name="Lister R."/>
            <person name="Georgiou G."/>
            <person name="Paranjpe S.S."/>
            <person name="van Kruijsbergen I."/>
            <person name="Shu S."/>
            <person name="Carlson J."/>
            <person name="Kinoshita T."/>
            <person name="Ohta Y."/>
            <person name="Mawaribuchi S."/>
            <person name="Jenkins J."/>
            <person name="Grimwood J."/>
            <person name="Schmutz J."/>
            <person name="Mitros T."/>
            <person name="Mozaffari S.V."/>
            <person name="Suzuki Y."/>
            <person name="Haramoto Y."/>
            <person name="Yamamoto T.S."/>
            <person name="Takagi C."/>
            <person name="Heald R."/>
            <person name="Miller K."/>
            <person name="Haudenschild C."/>
            <person name="Kitzman J."/>
            <person name="Nakayama T."/>
            <person name="Izutsu Y."/>
            <person name="Robert J."/>
            <person name="Fortriede J."/>
            <person name="Burns K."/>
            <person name="Lotay V."/>
            <person name="Karimi K."/>
            <person name="Yasuoka Y."/>
            <person name="Dichmann D.S."/>
            <person name="Flajnik M.F."/>
            <person name="Houston D.W."/>
            <person name="Shendure J."/>
            <person name="DuPasquier L."/>
            <person name="Vize P.D."/>
            <person name="Zorn A.M."/>
            <person name="Ito M."/>
            <person name="Marcotte E.M."/>
            <person name="Wallingford J.B."/>
            <person name="Ito Y."/>
            <person name="Asashima M."/>
            <person name="Ueno N."/>
            <person name="Matsuda Y."/>
            <person name="Veenstra G.J."/>
            <person name="Fujiyama A."/>
            <person name="Harland R.M."/>
            <person name="Taira M."/>
            <person name="Rokhsar D.S."/>
        </authorList>
    </citation>
    <scope>NUCLEOTIDE SEQUENCE [LARGE SCALE GENOMIC DNA]</scope>
    <source>
        <strain evidence="2">J</strain>
    </source>
</reference>
<proteinExistence type="predicted"/>
<dbReference type="AlphaFoldDB" id="A0A974DBE8"/>
<sequence length="68" mass="8513">MHNTITFFYYILSCKSWNLLYTYLPLHSFIQIPNDPHTYQNDYNKKPHLVLYLFKKKKKKKKKQKREF</sequence>
<name>A0A974DBE8_XENLA</name>
<dbReference type="EMBL" id="CM004470">
    <property type="protein sequence ID" value="OCT88943.1"/>
    <property type="molecule type" value="Genomic_DNA"/>
</dbReference>
<organism evidence="1 2">
    <name type="scientific">Xenopus laevis</name>
    <name type="common">African clawed frog</name>
    <dbReference type="NCBI Taxonomy" id="8355"/>
    <lineage>
        <taxon>Eukaryota</taxon>
        <taxon>Metazoa</taxon>
        <taxon>Chordata</taxon>
        <taxon>Craniata</taxon>
        <taxon>Vertebrata</taxon>
        <taxon>Euteleostomi</taxon>
        <taxon>Amphibia</taxon>
        <taxon>Batrachia</taxon>
        <taxon>Anura</taxon>
        <taxon>Pipoidea</taxon>
        <taxon>Pipidae</taxon>
        <taxon>Xenopodinae</taxon>
        <taxon>Xenopus</taxon>
        <taxon>Xenopus</taxon>
    </lineage>
</organism>
<evidence type="ECO:0000313" key="1">
    <source>
        <dbReference type="EMBL" id="OCT88943.1"/>
    </source>
</evidence>
<evidence type="ECO:0000313" key="2">
    <source>
        <dbReference type="Proteomes" id="UP000694892"/>
    </source>
</evidence>
<accession>A0A974DBE8</accession>